<protein>
    <recommendedName>
        <fullName evidence="1">KIB1-4 beta-propeller domain-containing protein</fullName>
    </recommendedName>
</protein>
<accession>A0A8X8W1B3</accession>
<sequence length="350" mass="39350">MASSSSSSPFLMLPVADENTEKIQHLSFYNFKNNKPYNLKLPPTLKNTQFQCIGSSKGWLAFLDQTLKNPFLFNPFSQTLIHLPQNHPDITKLILSQDPSLRPHTYSAIAIQTPLLSTKLSYSRNRDATWHALPNQSNTYYDAICCDATNTLFALAPGLQVESWNLNDDSPTKSTIIRPSYPRSLRLAKEAFPRDLYSSQLYLALASGGDIIVAVRYVGEFVRYDGEAVYEGDTLTDYMAAPLVCPYRTMGFRVLRADVSGGEWADVEGLGDYAMFLGGNETAVVPAVGLMKNAIYFTDDYWERIDEDYSYGGHDFGVFCMEDSRFEEVLDLEMDKINPPPFWITLPSSP</sequence>
<dbReference type="EMBL" id="PNBA02000022">
    <property type="protein sequence ID" value="KAG6386198.1"/>
    <property type="molecule type" value="Genomic_DNA"/>
</dbReference>
<evidence type="ECO:0000313" key="2">
    <source>
        <dbReference type="EMBL" id="KAG6386198.1"/>
    </source>
</evidence>
<dbReference type="Pfam" id="PF03478">
    <property type="entry name" value="Beta-prop_KIB1-4"/>
    <property type="match status" value="1"/>
</dbReference>
<evidence type="ECO:0000313" key="3">
    <source>
        <dbReference type="Proteomes" id="UP000298416"/>
    </source>
</evidence>
<evidence type="ECO:0000259" key="1">
    <source>
        <dbReference type="Pfam" id="PF03478"/>
    </source>
</evidence>
<reference evidence="2" key="1">
    <citation type="submission" date="2018-01" db="EMBL/GenBank/DDBJ databases">
        <authorList>
            <person name="Mao J.F."/>
        </authorList>
    </citation>
    <scope>NUCLEOTIDE SEQUENCE</scope>
    <source>
        <strain evidence="2">Huo1</strain>
        <tissue evidence="2">Leaf</tissue>
    </source>
</reference>
<gene>
    <name evidence="2" type="ORF">SASPL_155089</name>
</gene>
<keyword evidence="3" id="KW-1185">Reference proteome</keyword>
<organism evidence="2">
    <name type="scientific">Salvia splendens</name>
    <name type="common">Scarlet sage</name>
    <dbReference type="NCBI Taxonomy" id="180675"/>
    <lineage>
        <taxon>Eukaryota</taxon>
        <taxon>Viridiplantae</taxon>
        <taxon>Streptophyta</taxon>
        <taxon>Embryophyta</taxon>
        <taxon>Tracheophyta</taxon>
        <taxon>Spermatophyta</taxon>
        <taxon>Magnoliopsida</taxon>
        <taxon>eudicotyledons</taxon>
        <taxon>Gunneridae</taxon>
        <taxon>Pentapetalae</taxon>
        <taxon>asterids</taxon>
        <taxon>lamiids</taxon>
        <taxon>Lamiales</taxon>
        <taxon>Lamiaceae</taxon>
        <taxon>Nepetoideae</taxon>
        <taxon>Mentheae</taxon>
        <taxon>Salviinae</taxon>
        <taxon>Salvia</taxon>
        <taxon>Salvia subgen. Calosphace</taxon>
        <taxon>core Calosphace</taxon>
    </lineage>
</organism>
<proteinExistence type="predicted"/>
<dbReference type="Proteomes" id="UP000298416">
    <property type="component" value="Unassembled WGS sequence"/>
</dbReference>
<dbReference type="InterPro" id="IPR005174">
    <property type="entry name" value="KIB1-4_b-propeller"/>
</dbReference>
<dbReference type="PANTHER" id="PTHR44259:SF15">
    <property type="entry name" value="F-BOX PROTEIN KIB2-RELATED"/>
    <property type="match status" value="1"/>
</dbReference>
<dbReference type="PANTHER" id="PTHR44259">
    <property type="entry name" value="OS07G0183000 PROTEIN-RELATED"/>
    <property type="match status" value="1"/>
</dbReference>
<comment type="caution">
    <text evidence="2">The sequence shown here is derived from an EMBL/GenBank/DDBJ whole genome shotgun (WGS) entry which is preliminary data.</text>
</comment>
<dbReference type="InterPro" id="IPR050942">
    <property type="entry name" value="F-box_BR-signaling"/>
</dbReference>
<feature type="domain" description="KIB1-4 beta-propeller" evidence="1">
    <location>
        <begin position="28"/>
        <end position="319"/>
    </location>
</feature>
<reference evidence="2" key="2">
    <citation type="submission" date="2020-08" db="EMBL/GenBank/DDBJ databases">
        <title>Plant Genome Project.</title>
        <authorList>
            <person name="Zhang R.-G."/>
        </authorList>
    </citation>
    <scope>NUCLEOTIDE SEQUENCE</scope>
    <source>
        <strain evidence="2">Huo1</strain>
        <tissue evidence="2">Leaf</tissue>
    </source>
</reference>
<name>A0A8X8W1B3_SALSN</name>
<dbReference type="AlphaFoldDB" id="A0A8X8W1B3"/>
<dbReference type="OrthoDB" id="864946at2759"/>